<evidence type="ECO:0000313" key="4">
    <source>
        <dbReference type="WBParaSite" id="ACRNAN_scaffold2475.g16743.t2"/>
    </source>
</evidence>
<dbReference type="SUPFAM" id="SSF57414">
    <property type="entry name" value="Hairpin loop containing domain-like"/>
    <property type="match status" value="3"/>
</dbReference>
<dbReference type="WBParaSite" id="ACRNAN_scaffold2475.g16743.t2">
    <property type="protein sequence ID" value="ACRNAN_scaffold2475.g16743.t2"/>
    <property type="gene ID" value="ACRNAN_scaffold2475.g16743"/>
</dbReference>
<dbReference type="Pfam" id="PF00024">
    <property type="entry name" value="PAN_1"/>
    <property type="match status" value="2"/>
</dbReference>
<name>A0A914DGR7_9BILA</name>
<organism evidence="3 4">
    <name type="scientific">Acrobeloides nanus</name>
    <dbReference type="NCBI Taxonomy" id="290746"/>
    <lineage>
        <taxon>Eukaryota</taxon>
        <taxon>Metazoa</taxon>
        <taxon>Ecdysozoa</taxon>
        <taxon>Nematoda</taxon>
        <taxon>Chromadorea</taxon>
        <taxon>Rhabditida</taxon>
        <taxon>Tylenchina</taxon>
        <taxon>Cephalobomorpha</taxon>
        <taxon>Cephaloboidea</taxon>
        <taxon>Cephalobidae</taxon>
        <taxon>Acrobeloides</taxon>
    </lineage>
</organism>
<dbReference type="PROSITE" id="PS50948">
    <property type="entry name" value="PAN"/>
    <property type="match status" value="2"/>
</dbReference>
<feature type="domain" description="Apple" evidence="2">
    <location>
        <begin position="1208"/>
        <end position="1298"/>
    </location>
</feature>
<sequence>MHISTFPTPREATIFFDKDTTASRANQTLRQILEKNPLLKNLDMFKEELTTQSYSYKVDPTWDKEPLVVFGRAPKLRKKLDPERWHMNRGWRAYGAKTVESEDNKASFYDNFGEDYQKFNASEFQYGMVEVTDAAHTYPPMPTRVITKPIASGVTTHITNSTKLLSTMHGVETFYEKTTSTTSSTTPIPSTTKEIFITPSNYQEFSYMTPPEYKLYTAPLKIVESTEEIPTYTGRKLADEEGVMKLLEEREKDGEYINEEMYEEIKEEAPFLQTLGTKTTTMPFIVTEKLMTMLAPITFPTPASIFENLAKTSGPQEITEISTVVFPTGVSEKMFTSLENNQLFQTSVTPTEDPEYSYTTEPEEVESETNDPSHDDSYSYPTDPNGDRIEEVEPDETNTSSIETPGSLDPSGSRIEVETIDPNDLDQSFETKVQDQDKPYDTRWIDKSDPTVKKWSLTAKKSDTAAKQLSLNVKELSPVAEKSDPIAKKWDTATKQLSSDVKESSPVAEKSNPIAEELSPASKKSNPTTNNLSPTTTNLNLTTTNKPMMSIFIQKIKEPSEGSTPQSETSFVQEANLEKLISSTLTSSLENMNNFLETTHLPSINPTRLPGFVPKYPGLKHVPNMTEIYPKESGLNMTGNYPKEDESKMTANDPDEDKPKMTLDVQKSKNSQMSKFEKYSKPLIEGGKRELQPISNEEVEEALENMNIVREEEVVEEEEGNKQEREYYLSPSETTDSHKNHDDTTPYFTEQLMPQFGTVHVTTYMPSTRPRLHQQSLSYSGSPEGPKFIDQKVSYGEFGRDKPGSNVVYDPNIAKGINDLNKYDIHQSKVKVISHSYFVPSHDNKNKKLNPNFFEDKASQTKGKLKTISEIKEVKHNPIKKPNYHALHEQKTLNKDENQTLTTTPFKEITNPVMNPFWRTHPAGLIHFPVFKPLSKAFAVAVQTHGIKNLQELMEPEKPKIETLEPMEGNPLKWGPRRVKQGSIAKLIPLSENKQELEKITRIHEIEKEVQNYGANDAETSKELYEKAIEKCFKIVNNCLIANVSPIKRTITGNKSECIDFCANHTNCLSLTYTESMSVCDIYNVKNGTNTTHMLRFLGYTYYEPKFFPISECLLNKTSRAYNSKTHINQENQEVSLAPKTFPNIGDTLSNVINNLLSQPVIVTSDDTGELQELEKLQELKTTTAIFTPETTAAPNSVDEQSDRDAFCPGDKDIAIFKSEGYRLRNFGIDGYEQNSTESECVFSCFINLAEGDHPYECVSSSYNRRRRECNLHPQGSNIQGNGHLQPDPTYNQYEKTCILSKIVEHCKGFPIIRQPQKTLIGYTISANTANNLVDCLELCYMKYLKDQSCKSIMYFYEETIHNCLLNSESERTQPEFFVDEVEVIVDYASFDECFDINKNPDLYAPSTRVSDNDSPHNLNDLHEDPTLDVERATTVKSFYKTKKYKIESDSEPYGDEYNSFKVDSEEGVDTNDIRRFRRRLMKKFLRRSIKRIR</sequence>
<dbReference type="Gene3D" id="3.50.4.10">
    <property type="entry name" value="Hepatocyte Growth Factor"/>
    <property type="match status" value="1"/>
</dbReference>
<accession>A0A914DGR7</accession>
<feature type="region of interest" description="Disordered" evidence="1">
    <location>
        <begin position="495"/>
        <end position="541"/>
    </location>
</feature>
<keyword evidence="3" id="KW-1185">Reference proteome</keyword>
<feature type="domain" description="Apple" evidence="2">
    <location>
        <begin position="1032"/>
        <end position="1107"/>
    </location>
</feature>
<protein>
    <submittedName>
        <fullName evidence="4">Apple domain-containing protein</fullName>
    </submittedName>
</protein>
<dbReference type="Proteomes" id="UP000887540">
    <property type="component" value="Unplaced"/>
</dbReference>
<dbReference type="InterPro" id="IPR003609">
    <property type="entry name" value="Pan_app"/>
</dbReference>
<proteinExistence type="predicted"/>
<reference evidence="4" key="1">
    <citation type="submission" date="2022-11" db="UniProtKB">
        <authorList>
            <consortium name="WormBaseParasite"/>
        </authorList>
    </citation>
    <scope>IDENTIFICATION</scope>
</reference>
<evidence type="ECO:0000259" key="2">
    <source>
        <dbReference type="PROSITE" id="PS50948"/>
    </source>
</evidence>
<evidence type="ECO:0000313" key="3">
    <source>
        <dbReference type="Proteomes" id="UP000887540"/>
    </source>
</evidence>
<dbReference type="SMART" id="SM00473">
    <property type="entry name" value="PAN_AP"/>
    <property type="match status" value="3"/>
</dbReference>
<feature type="region of interest" description="Disordered" evidence="1">
    <location>
        <begin position="344"/>
        <end position="413"/>
    </location>
</feature>
<feature type="compositionally biased region" description="Low complexity" evidence="1">
    <location>
        <begin position="525"/>
        <end position="541"/>
    </location>
</feature>
<evidence type="ECO:0000256" key="1">
    <source>
        <dbReference type="SAM" id="MobiDB-lite"/>
    </source>
</evidence>